<dbReference type="Pfam" id="PF04380">
    <property type="entry name" value="BMFP"/>
    <property type="match status" value="1"/>
</dbReference>
<sequence>MNPNWQETWKENVEKTVEQLTKNSPFADMGQNAKTFFTSALQKLDVVTREEFDVQAAMLARTREKLDALEKQVAALEQAANK</sequence>
<dbReference type="PANTHER" id="PTHR38040">
    <property type="entry name" value="UBIQUINONE BIOSYNTHESIS ACCESSORY FACTOR UBIK"/>
    <property type="match status" value="1"/>
</dbReference>
<dbReference type="HAMAP" id="MF_02216">
    <property type="entry name" value="UbiK"/>
    <property type="match status" value="1"/>
</dbReference>
<dbReference type="KEGG" id="hyf:DTO96_100384"/>
<evidence type="ECO:0000256" key="1">
    <source>
        <dbReference type="HAMAP-Rule" id="MF_02216"/>
    </source>
</evidence>
<dbReference type="GO" id="GO:0006744">
    <property type="term" value="P:ubiquinone biosynthetic process"/>
    <property type="evidence" value="ECO:0007669"/>
    <property type="project" value="UniProtKB-UniRule"/>
</dbReference>
<dbReference type="InterPro" id="IPR007475">
    <property type="entry name" value="UbiK"/>
</dbReference>
<dbReference type="Proteomes" id="UP000252182">
    <property type="component" value="Chromosome"/>
</dbReference>
<evidence type="ECO:0000313" key="3">
    <source>
        <dbReference type="Proteomes" id="UP000252182"/>
    </source>
</evidence>
<dbReference type="OrthoDB" id="5297354at2"/>
<accession>A0A345D8I6</accession>
<comment type="similarity">
    <text evidence="1">Belongs to the UbiK family.</text>
</comment>
<reference evidence="3" key="1">
    <citation type="submission" date="2018-07" db="EMBL/GenBank/DDBJ databases">
        <authorList>
            <person name="Kim H."/>
        </authorList>
    </citation>
    <scope>NUCLEOTIDE SEQUENCE [LARGE SCALE GENOMIC DNA]</scope>
    <source>
        <strain evidence="3">F02</strain>
    </source>
</reference>
<name>A0A345D8I6_9BURK</name>
<proteinExistence type="inferred from homology"/>
<comment type="function">
    <text evidence="1">Required for efficient ubiquinone (coenzyme Q) biosynthesis. UbiK is probably an accessory factor of Ubi enzymes and facilitates ubiquinone biosynthesis by acting as an assembly factor, a targeting factor, or both.</text>
</comment>
<dbReference type="UniPathway" id="UPA00232"/>
<dbReference type="RefSeq" id="WP_114561948.1">
    <property type="nucleotide sequence ID" value="NZ_CP031124.1"/>
</dbReference>
<keyword evidence="1" id="KW-0963">Cytoplasm</keyword>
<gene>
    <name evidence="1" type="primary">ubiK</name>
    <name evidence="2" type="ORF">DTO96_100384</name>
</gene>
<comment type="pathway">
    <text evidence="1">Cofactor biosynthesis; ubiquinone biosynthesis.</text>
</comment>
<dbReference type="GO" id="GO:0005829">
    <property type="term" value="C:cytosol"/>
    <property type="evidence" value="ECO:0007669"/>
    <property type="project" value="TreeGrafter"/>
</dbReference>
<keyword evidence="3" id="KW-1185">Reference proteome</keyword>
<evidence type="ECO:0000313" key="2">
    <source>
        <dbReference type="EMBL" id="AXF84674.1"/>
    </source>
</evidence>
<keyword evidence="1" id="KW-0831">Ubiquinone biosynthesis</keyword>
<protein>
    <recommendedName>
        <fullName evidence="1">Ubiquinone biosynthesis accessory factor UbiK</fullName>
    </recommendedName>
</protein>
<dbReference type="AlphaFoldDB" id="A0A345D8I6"/>
<comment type="subcellular location">
    <subcellularLocation>
        <location evidence="1">Cytoplasm</location>
    </subcellularLocation>
</comment>
<dbReference type="EMBL" id="CP031124">
    <property type="protein sequence ID" value="AXF84674.1"/>
    <property type="molecule type" value="Genomic_DNA"/>
</dbReference>
<organism evidence="2 3">
    <name type="scientific">Ephemeroptericola cinctiostellae</name>
    <dbReference type="NCBI Taxonomy" id="2268024"/>
    <lineage>
        <taxon>Bacteria</taxon>
        <taxon>Pseudomonadati</taxon>
        <taxon>Pseudomonadota</taxon>
        <taxon>Betaproteobacteria</taxon>
        <taxon>Burkholderiales</taxon>
        <taxon>Burkholderiaceae</taxon>
        <taxon>Ephemeroptericola</taxon>
    </lineage>
</organism>
<dbReference type="PANTHER" id="PTHR38040:SF1">
    <property type="entry name" value="UBIQUINONE BIOSYNTHESIS ACCESSORY FACTOR UBIK"/>
    <property type="match status" value="1"/>
</dbReference>